<comment type="function">
    <text evidence="9">Part of the tripartite ATP-independent periplasmic (TRAP) transport system.</text>
</comment>
<feature type="transmembrane region" description="Helical" evidence="9">
    <location>
        <begin position="140"/>
        <end position="161"/>
    </location>
</feature>
<evidence type="ECO:0000256" key="5">
    <source>
        <dbReference type="ARBA" id="ARBA00022692"/>
    </source>
</evidence>
<evidence type="ECO:0000256" key="7">
    <source>
        <dbReference type="ARBA" id="ARBA00023136"/>
    </source>
</evidence>
<dbReference type="InterPro" id="IPR055348">
    <property type="entry name" value="DctQ"/>
</dbReference>
<feature type="domain" description="Tripartite ATP-independent periplasmic transporters DctQ component" evidence="10">
    <location>
        <begin position="35"/>
        <end position="158"/>
    </location>
</feature>
<feature type="transmembrane region" description="Helical" evidence="9">
    <location>
        <begin position="96"/>
        <end position="120"/>
    </location>
</feature>
<dbReference type="Pfam" id="PF04290">
    <property type="entry name" value="DctQ"/>
    <property type="match status" value="1"/>
</dbReference>
<gene>
    <name evidence="11" type="ORF">SAMN02745729_1324</name>
</gene>
<comment type="similarity">
    <text evidence="8 9">Belongs to the TRAP transporter small permease family.</text>
</comment>
<feature type="transmembrane region" description="Helical" evidence="9">
    <location>
        <begin position="55"/>
        <end position="75"/>
    </location>
</feature>
<keyword evidence="5 9" id="KW-0812">Transmembrane</keyword>
<dbReference type="EMBL" id="FNRJ01000032">
    <property type="protein sequence ID" value="SEB18072.1"/>
    <property type="molecule type" value="Genomic_DNA"/>
</dbReference>
<keyword evidence="12" id="KW-1185">Reference proteome</keyword>
<dbReference type="PANTHER" id="PTHR35011:SF10">
    <property type="entry name" value="TRAP TRANSPORTER SMALL PERMEASE PROTEIN"/>
    <property type="match status" value="1"/>
</dbReference>
<dbReference type="PANTHER" id="PTHR35011">
    <property type="entry name" value="2,3-DIKETO-L-GULONATE TRAP TRANSPORTER SMALL PERMEASE PROTEIN YIAM"/>
    <property type="match status" value="1"/>
</dbReference>
<dbReference type="GO" id="GO:0005886">
    <property type="term" value="C:plasma membrane"/>
    <property type="evidence" value="ECO:0007669"/>
    <property type="project" value="UniProtKB-SubCell"/>
</dbReference>
<evidence type="ECO:0000256" key="3">
    <source>
        <dbReference type="ARBA" id="ARBA00022475"/>
    </source>
</evidence>
<keyword evidence="4 9" id="KW-0997">Cell inner membrane</keyword>
<evidence type="ECO:0000256" key="4">
    <source>
        <dbReference type="ARBA" id="ARBA00022519"/>
    </source>
</evidence>
<evidence type="ECO:0000256" key="1">
    <source>
        <dbReference type="ARBA" id="ARBA00004429"/>
    </source>
</evidence>
<keyword evidence="2 9" id="KW-0813">Transport</keyword>
<comment type="subunit">
    <text evidence="9">The complex comprises the extracytoplasmic solute receptor protein and the two transmembrane proteins.</text>
</comment>
<keyword evidence="3" id="KW-1003">Cell membrane</keyword>
<evidence type="ECO:0000256" key="6">
    <source>
        <dbReference type="ARBA" id="ARBA00022989"/>
    </source>
</evidence>
<keyword evidence="7 9" id="KW-0472">Membrane</keyword>
<dbReference type="GO" id="GO:0022857">
    <property type="term" value="F:transmembrane transporter activity"/>
    <property type="evidence" value="ECO:0007669"/>
    <property type="project" value="UniProtKB-UniRule"/>
</dbReference>
<dbReference type="RefSeq" id="WP_175527734.1">
    <property type="nucleotide sequence ID" value="NZ_FNRJ01000032.1"/>
</dbReference>
<evidence type="ECO:0000313" key="12">
    <source>
        <dbReference type="Proteomes" id="UP000242469"/>
    </source>
</evidence>
<evidence type="ECO:0000256" key="2">
    <source>
        <dbReference type="ARBA" id="ARBA00022448"/>
    </source>
</evidence>
<dbReference type="Proteomes" id="UP000242469">
    <property type="component" value="Unassembled WGS sequence"/>
</dbReference>
<evidence type="ECO:0000313" key="11">
    <source>
        <dbReference type="EMBL" id="SEB18072.1"/>
    </source>
</evidence>
<dbReference type="AlphaFoldDB" id="A0A1H4HAD4"/>
<evidence type="ECO:0000259" key="10">
    <source>
        <dbReference type="Pfam" id="PF04290"/>
    </source>
</evidence>
<sequence>MLEHGPYTGFLMSMSLLKVLDYICSKISMLSLVVMAGITFADVFGRVFFNSPIGFAYEVVGICLAVCFYSGLYHVHKKRKHVKIDLLEKIFKGKTGIFLAWFSYIIEVVFFSALVYMVYIQAKESRLFGDVFMFLGLEKWIILAVMAGFAMVALISLLVVYPDNNQE</sequence>
<proteinExistence type="inferred from homology"/>
<organism evidence="11 12">
    <name type="scientific">Marinobacterium iners DSM 11526</name>
    <dbReference type="NCBI Taxonomy" id="1122198"/>
    <lineage>
        <taxon>Bacteria</taxon>
        <taxon>Pseudomonadati</taxon>
        <taxon>Pseudomonadota</taxon>
        <taxon>Gammaproteobacteria</taxon>
        <taxon>Oceanospirillales</taxon>
        <taxon>Oceanospirillaceae</taxon>
        <taxon>Marinobacterium</taxon>
    </lineage>
</organism>
<dbReference type="InterPro" id="IPR007387">
    <property type="entry name" value="TRAP_DctQ"/>
</dbReference>
<reference evidence="12" key="1">
    <citation type="submission" date="2016-10" db="EMBL/GenBank/DDBJ databases">
        <authorList>
            <person name="Varghese N."/>
            <person name="Submissions S."/>
        </authorList>
    </citation>
    <scope>NUCLEOTIDE SEQUENCE [LARGE SCALE GENOMIC DNA]</scope>
    <source>
        <strain evidence="12">DSM 11526</strain>
    </source>
</reference>
<dbReference type="STRING" id="1122198.SAMN02745729_1324"/>
<comment type="subcellular location">
    <subcellularLocation>
        <location evidence="1 9">Cell inner membrane</location>
        <topology evidence="1 9">Multi-pass membrane protein</topology>
    </subcellularLocation>
</comment>
<protein>
    <recommendedName>
        <fullName evidence="9">TRAP transporter small permease protein</fullName>
    </recommendedName>
</protein>
<dbReference type="GO" id="GO:0015740">
    <property type="term" value="P:C4-dicarboxylate transport"/>
    <property type="evidence" value="ECO:0007669"/>
    <property type="project" value="TreeGrafter"/>
</dbReference>
<evidence type="ECO:0000256" key="9">
    <source>
        <dbReference type="RuleBase" id="RU369079"/>
    </source>
</evidence>
<evidence type="ECO:0000256" key="8">
    <source>
        <dbReference type="ARBA" id="ARBA00038436"/>
    </source>
</evidence>
<name>A0A1H4HAD4_9GAMM</name>
<accession>A0A1H4HAD4</accession>
<keyword evidence="6 9" id="KW-1133">Transmembrane helix</keyword>
<feature type="transmembrane region" description="Helical" evidence="9">
    <location>
        <begin position="30"/>
        <end position="49"/>
    </location>
</feature>